<evidence type="ECO:0000313" key="2">
    <source>
        <dbReference type="Proteomes" id="UP000814140"/>
    </source>
</evidence>
<dbReference type="Proteomes" id="UP000814140">
    <property type="component" value="Unassembled WGS sequence"/>
</dbReference>
<keyword evidence="2" id="KW-1185">Reference proteome</keyword>
<comment type="caution">
    <text evidence="1">The sequence shown here is derived from an EMBL/GenBank/DDBJ whole genome shotgun (WGS) entry which is preliminary data.</text>
</comment>
<protein>
    <submittedName>
        <fullName evidence="1">Uncharacterized protein</fullName>
    </submittedName>
</protein>
<dbReference type="EMBL" id="MU277304">
    <property type="protein sequence ID" value="KAI0055205.1"/>
    <property type="molecule type" value="Genomic_DNA"/>
</dbReference>
<reference evidence="1" key="1">
    <citation type="submission" date="2021-03" db="EMBL/GenBank/DDBJ databases">
        <authorList>
            <consortium name="DOE Joint Genome Institute"/>
            <person name="Ahrendt S."/>
            <person name="Looney B.P."/>
            <person name="Miyauchi S."/>
            <person name="Morin E."/>
            <person name="Drula E."/>
            <person name="Courty P.E."/>
            <person name="Chicoki N."/>
            <person name="Fauchery L."/>
            <person name="Kohler A."/>
            <person name="Kuo A."/>
            <person name="Labutti K."/>
            <person name="Pangilinan J."/>
            <person name="Lipzen A."/>
            <person name="Riley R."/>
            <person name="Andreopoulos W."/>
            <person name="He G."/>
            <person name="Johnson J."/>
            <person name="Barry K.W."/>
            <person name="Grigoriev I.V."/>
            <person name="Nagy L."/>
            <person name="Hibbett D."/>
            <person name="Henrissat B."/>
            <person name="Matheny P.B."/>
            <person name="Labbe J."/>
            <person name="Martin F."/>
        </authorList>
    </citation>
    <scope>NUCLEOTIDE SEQUENCE</scope>
    <source>
        <strain evidence="1">HHB10654</strain>
    </source>
</reference>
<proteinExistence type="predicted"/>
<evidence type="ECO:0000313" key="1">
    <source>
        <dbReference type="EMBL" id="KAI0055205.1"/>
    </source>
</evidence>
<reference evidence="1" key="2">
    <citation type="journal article" date="2022" name="New Phytol.">
        <title>Evolutionary transition to the ectomycorrhizal habit in the genomes of a hyperdiverse lineage of mushroom-forming fungi.</title>
        <authorList>
            <person name="Looney B."/>
            <person name="Miyauchi S."/>
            <person name="Morin E."/>
            <person name="Drula E."/>
            <person name="Courty P.E."/>
            <person name="Kohler A."/>
            <person name="Kuo A."/>
            <person name="LaButti K."/>
            <person name="Pangilinan J."/>
            <person name="Lipzen A."/>
            <person name="Riley R."/>
            <person name="Andreopoulos W."/>
            <person name="He G."/>
            <person name="Johnson J."/>
            <person name="Nolan M."/>
            <person name="Tritt A."/>
            <person name="Barry K.W."/>
            <person name="Grigoriev I.V."/>
            <person name="Nagy L.G."/>
            <person name="Hibbett D."/>
            <person name="Henrissat B."/>
            <person name="Matheny P.B."/>
            <person name="Labbe J."/>
            <person name="Martin F.M."/>
        </authorList>
    </citation>
    <scope>NUCLEOTIDE SEQUENCE</scope>
    <source>
        <strain evidence="1">HHB10654</strain>
    </source>
</reference>
<accession>A0ACB8SFG0</accession>
<name>A0ACB8SFG0_9AGAM</name>
<sequence>MNLGPPSRMQRCLTAIRNSDQNVLHWDVFGAVLTVWRWPLDVHGTLIAPVDLVGHREYHYMVFPLCLCALGPGGRWAESAVYRATAGPFEVNLERFYQQEGLHTKYYDVGDRARAAISVTNRAHLSEVSIRRTQTSSHAVYDSPALVAPTPFDLLLRLSQSQPGTTLEQFLGLFVQTTDVHNCAVPAGELGSGDIPDRRQ</sequence>
<organism evidence="1 2">
    <name type="scientific">Artomyces pyxidatus</name>
    <dbReference type="NCBI Taxonomy" id="48021"/>
    <lineage>
        <taxon>Eukaryota</taxon>
        <taxon>Fungi</taxon>
        <taxon>Dikarya</taxon>
        <taxon>Basidiomycota</taxon>
        <taxon>Agaricomycotina</taxon>
        <taxon>Agaricomycetes</taxon>
        <taxon>Russulales</taxon>
        <taxon>Auriscalpiaceae</taxon>
        <taxon>Artomyces</taxon>
    </lineage>
</organism>
<gene>
    <name evidence="1" type="ORF">BV25DRAFT_1843115</name>
</gene>